<proteinExistence type="predicted"/>
<keyword evidence="2" id="KW-1185">Reference proteome</keyword>
<reference evidence="1 2" key="2">
    <citation type="submission" date="2018-03" db="EMBL/GenBank/DDBJ databases">
        <title>The ancient ancestry and fast evolution of plastids.</title>
        <authorList>
            <person name="Moore K.R."/>
            <person name="Magnabosco C."/>
            <person name="Momper L."/>
            <person name="Gold D.A."/>
            <person name="Bosak T."/>
            <person name="Fournier G.P."/>
        </authorList>
    </citation>
    <scope>NUCLEOTIDE SEQUENCE [LARGE SCALE GENOMIC DNA]</scope>
    <source>
        <strain evidence="1 2">CCAP 1448/3</strain>
    </source>
</reference>
<dbReference type="OrthoDB" id="424869at2"/>
<dbReference type="RefSeq" id="WP_106291205.1">
    <property type="nucleotide sequence ID" value="NZ_CAWNTC010000194.1"/>
</dbReference>
<evidence type="ECO:0000313" key="1">
    <source>
        <dbReference type="EMBL" id="PSB00834.1"/>
    </source>
</evidence>
<dbReference type="EMBL" id="PVWJ01000155">
    <property type="protein sequence ID" value="PSB00834.1"/>
    <property type="molecule type" value="Genomic_DNA"/>
</dbReference>
<comment type="caution">
    <text evidence="1">The sequence shown here is derived from an EMBL/GenBank/DDBJ whole genome shotgun (WGS) entry which is preliminary data.</text>
</comment>
<evidence type="ECO:0000313" key="2">
    <source>
        <dbReference type="Proteomes" id="UP000238762"/>
    </source>
</evidence>
<protein>
    <submittedName>
        <fullName evidence="1">Uncharacterized protein</fullName>
    </submittedName>
</protein>
<gene>
    <name evidence="1" type="ORF">C7B64_21415</name>
</gene>
<sequence>MNIQQLLNRYELKTRQSIYNWCKALKIELSKDETGRVYVTQDQVEHLDQLKKHLSIPGNTLANFTPMSQVSIQEIDTSIDSQKIEIEVSELLAILLGDILSILKTRLPQSDVLWYHSTLERASAQSWLISTSQIQKIIGIKPLVKKGKKVYKRGNWLFVKQGKIGRETAWRVMKETKRETGIYEV</sequence>
<dbReference type="Proteomes" id="UP000238762">
    <property type="component" value="Unassembled WGS sequence"/>
</dbReference>
<reference evidence="1 2" key="1">
    <citation type="submission" date="2018-02" db="EMBL/GenBank/DDBJ databases">
        <authorList>
            <person name="Cohen D.B."/>
            <person name="Kent A.D."/>
        </authorList>
    </citation>
    <scope>NUCLEOTIDE SEQUENCE [LARGE SCALE GENOMIC DNA]</scope>
    <source>
        <strain evidence="1 2">CCAP 1448/3</strain>
    </source>
</reference>
<accession>A0A2T1BY20</accession>
<dbReference type="AlphaFoldDB" id="A0A2T1BY20"/>
<organism evidence="1 2">
    <name type="scientific">Merismopedia glauca CCAP 1448/3</name>
    <dbReference type="NCBI Taxonomy" id="1296344"/>
    <lineage>
        <taxon>Bacteria</taxon>
        <taxon>Bacillati</taxon>
        <taxon>Cyanobacteriota</taxon>
        <taxon>Cyanophyceae</taxon>
        <taxon>Synechococcales</taxon>
        <taxon>Merismopediaceae</taxon>
        <taxon>Merismopedia</taxon>
    </lineage>
</organism>
<name>A0A2T1BY20_9CYAN</name>